<proteinExistence type="predicted"/>
<dbReference type="Proteomes" id="UP000617734">
    <property type="component" value="Unassembled WGS sequence"/>
</dbReference>
<name>A0A919G9W5_9ACTN</name>
<evidence type="ECO:0000313" key="3">
    <source>
        <dbReference type="Proteomes" id="UP000617734"/>
    </source>
</evidence>
<evidence type="ECO:0000256" key="1">
    <source>
        <dbReference type="SAM" id="MobiDB-lite"/>
    </source>
</evidence>
<dbReference type="AlphaFoldDB" id="A0A919G9W5"/>
<reference evidence="2" key="1">
    <citation type="journal article" date="2014" name="Int. J. Syst. Evol. Microbiol.">
        <title>Complete genome sequence of Corynebacterium casei LMG S-19264T (=DSM 44701T), isolated from a smear-ripened cheese.</title>
        <authorList>
            <consortium name="US DOE Joint Genome Institute (JGI-PGF)"/>
            <person name="Walter F."/>
            <person name="Albersmeier A."/>
            <person name="Kalinowski J."/>
            <person name="Ruckert C."/>
        </authorList>
    </citation>
    <scope>NUCLEOTIDE SEQUENCE</scope>
    <source>
        <strain evidence="2">JCM 4646</strain>
    </source>
</reference>
<feature type="region of interest" description="Disordered" evidence="1">
    <location>
        <begin position="1"/>
        <end position="87"/>
    </location>
</feature>
<feature type="compositionally biased region" description="Basic and acidic residues" evidence="1">
    <location>
        <begin position="53"/>
        <end position="70"/>
    </location>
</feature>
<reference evidence="2" key="2">
    <citation type="submission" date="2020-09" db="EMBL/GenBank/DDBJ databases">
        <authorList>
            <person name="Sun Q."/>
            <person name="Ohkuma M."/>
        </authorList>
    </citation>
    <scope>NUCLEOTIDE SEQUENCE</scope>
    <source>
        <strain evidence="2">JCM 4646</strain>
    </source>
</reference>
<sequence>MFAQRVQAARTGPGVQRPRAGRVRTERRGAHTEWNGCRSGVMHWPGPDVTDETELHRGEHRVSERSERTSNRCAVRQGPAEGIGARA</sequence>
<protein>
    <submittedName>
        <fullName evidence="2">Uncharacterized protein</fullName>
    </submittedName>
</protein>
<accession>A0A919G9W5</accession>
<comment type="caution">
    <text evidence="2">The sequence shown here is derived from an EMBL/GenBank/DDBJ whole genome shotgun (WGS) entry which is preliminary data.</text>
</comment>
<keyword evidence="3" id="KW-1185">Reference proteome</keyword>
<evidence type="ECO:0000313" key="2">
    <source>
        <dbReference type="EMBL" id="GHH80631.1"/>
    </source>
</evidence>
<dbReference type="EMBL" id="BNBO01000048">
    <property type="protein sequence ID" value="GHH80631.1"/>
    <property type="molecule type" value="Genomic_DNA"/>
</dbReference>
<organism evidence="2 3">
    <name type="scientific">Kitasatospora indigofera</name>
    <dbReference type="NCBI Taxonomy" id="67307"/>
    <lineage>
        <taxon>Bacteria</taxon>
        <taxon>Bacillati</taxon>
        <taxon>Actinomycetota</taxon>
        <taxon>Actinomycetes</taxon>
        <taxon>Kitasatosporales</taxon>
        <taxon>Streptomycetaceae</taxon>
        <taxon>Kitasatospora</taxon>
    </lineage>
</organism>
<gene>
    <name evidence="2" type="ORF">GCM10018781_61510</name>
</gene>